<dbReference type="EMBL" id="AZIL01001024">
    <property type="protein sequence ID" value="EWM25199.1"/>
    <property type="molecule type" value="Genomic_DNA"/>
</dbReference>
<gene>
    <name evidence="1" type="ORF">Naga_100722g3</name>
</gene>
<evidence type="ECO:0000313" key="1">
    <source>
        <dbReference type="EMBL" id="EWM25199.1"/>
    </source>
</evidence>
<name>W7TXV6_9STRA</name>
<organism evidence="1 2">
    <name type="scientific">Nannochloropsis gaditana</name>
    <dbReference type="NCBI Taxonomy" id="72520"/>
    <lineage>
        <taxon>Eukaryota</taxon>
        <taxon>Sar</taxon>
        <taxon>Stramenopiles</taxon>
        <taxon>Ochrophyta</taxon>
        <taxon>Eustigmatophyceae</taxon>
        <taxon>Eustigmatales</taxon>
        <taxon>Monodopsidaceae</taxon>
        <taxon>Nannochloropsis</taxon>
    </lineage>
</organism>
<proteinExistence type="predicted"/>
<keyword evidence="2" id="KW-1185">Reference proteome</keyword>
<protein>
    <submittedName>
        <fullName evidence="1">Uncharacterized protein</fullName>
    </submittedName>
</protein>
<reference evidence="1 2" key="1">
    <citation type="journal article" date="2014" name="Mol. Plant">
        <title>Chromosome Scale Genome Assembly and Transcriptome Profiling of Nannochloropsis gaditana in Nitrogen Depletion.</title>
        <authorList>
            <person name="Corteggiani Carpinelli E."/>
            <person name="Telatin A."/>
            <person name="Vitulo N."/>
            <person name="Forcato C."/>
            <person name="D'Angelo M."/>
            <person name="Schiavon R."/>
            <person name="Vezzi A."/>
            <person name="Giacometti G.M."/>
            <person name="Morosinotto T."/>
            <person name="Valle G."/>
        </authorList>
    </citation>
    <scope>NUCLEOTIDE SEQUENCE [LARGE SCALE GENOMIC DNA]</scope>
    <source>
        <strain evidence="1 2">B-31</strain>
    </source>
</reference>
<dbReference type="AlphaFoldDB" id="W7TXV6"/>
<evidence type="ECO:0000313" key="2">
    <source>
        <dbReference type="Proteomes" id="UP000019335"/>
    </source>
</evidence>
<accession>W7TXV6</accession>
<comment type="caution">
    <text evidence="1">The sequence shown here is derived from an EMBL/GenBank/DDBJ whole genome shotgun (WGS) entry which is preliminary data.</text>
</comment>
<dbReference type="Proteomes" id="UP000019335">
    <property type="component" value="Chromosome 12"/>
</dbReference>
<sequence length="79" mass="9829">MLASIISYHIKNSRLVMHFLDRDISEMFRYFYGFLIDPSWQKALRPVCIRHFVRKSKEKRERRSWEEYCMNIKDKNLKK</sequence>